<dbReference type="InterPro" id="IPR055170">
    <property type="entry name" value="GFO_IDH_MocA-like_dom"/>
</dbReference>
<sequence length="322" mass="34011">MRIGLIGAGAVAGYYRHAAHELGIELAAVCDVNTDAAEAAAPEGAQIFGDHRELYESGLVDAVVVNTPHALHAPMTIEAAEAGLHVLVEKPMAISLEECDQMVQAAETAGTTLMVGHIQHYMPDKLAAAAAIAEGEIGQPILLRDYRTTDYRTGMRSAWFFSKRIAGGGALINIGAHCIDRTLWLAGSWASSVSANVVNRHDVAVETDGIVHLQLQNGATASITVVSDADEYSDELVIVGENGLIVADPNKGTRSHIDGYTRMLWEPDGDPVQQAFTAELNDFSAAIGGVQPSVSLEHARHVIDVVLSAYASAESKAPVALS</sequence>
<feature type="domain" description="Gfo/Idh/MocA-like oxidoreductase N-terminal" evidence="2">
    <location>
        <begin position="1"/>
        <end position="117"/>
    </location>
</feature>
<dbReference type="SUPFAM" id="SSF51735">
    <property type="entry name" value="NAD(P)-binding Rossmann-fold domains"/>
    <property type="match status" value="1"/>
</dbReference>
<accession>A0A2A9DTH3</accession>
<dbReference type="PANTHER" id="PTHR43377:SF1">
    <property type="entry name" value="BILIVERDIN REDUCTASE A"/>
    <property type="match status" value="1"/>
</dbReference>
<evidence type="ECO:0000313" key="4">
    <source>
        <dbReference type="EMBL" id="PFG30087.1"/>
    </source>
</evidence>
<protein>
    <submittedName>
        <fullName evidence="4">Putative dehydrogenase</fullName>
    </submittedName>
</protein>
<dbReference type="Proteomes" id="UP000221369">
    <property type="component" value="Unassembled WGS sequence"/>
</dbReference>
<name>A0A2A9DTH3_9MICO</name>
<dbReference type="AlphaFoldDB" id="A0A2A9DTH3"/>
<dbReference type="GO" id="GO:0000166">
    <property type="term" value="F:nucleotide binding"/>
    <property type="evidence" value="ECO:0007669"/>
    <property type="project" value="InterPro"/>
</dbReference>
<evidence type="ECO:0000259" key="3">
    <source>
        <dbReference type="Pfam" id="PF22725"/>
    </source>
</evidence>
<dbReference type="EMBL" id="PDJE01000001">
    <property type="protein sequence ID" value="PFG30087.1"/>
    <property type="molecule type" value="Genomic_DNA"/>
</dbReference>
<keyword evidence="5" id="KW-1185">Reference proteome</keyword>
<dbReference type="Gene3D" id="3.40.50.720">
    <property type="entry name" value="NAD(P)-binding Rossmann-like Domain"/>
    <property type="match status" value="1"/>
</dbReference>
<evidence type="ECO:0000256" key="1">
    <source>
        <dbReference type="ARBA" id="ARBA00023027"/>
    </source>
</evidence>
<dbReference type="Gene3D" id="3.30.360.10">
    <property type="entry name" value="Dihydrodipicolinate Reductase, domain 2"/>
    <property type="match status" value="1"/>
</dbReference>
<dbReference type="SUPFAM" id="SSF55347">
    <property type="entry name" value="Glyceraldehyde-3-phosphate dehydrogenase-like, C-terminal domain"/>
    <property type="match status" value="1"/>
</dbReference>
<feature type="domain" description="GFO/IDH/MocA-like oxidoreductase" evidence="3">
    <location>
        <begin position="127"/>
        <end position="245"/>
    </location>
</feature>
<evidence type="ECO:0000259" key="2">
    <source>
        <dbReference type="Pfam" id="PF01408"/>
    </source>
</evidence>
<keyword evidence="1" id="KW-0520">NAD</keyword>
<dbReference type="InterPro" id="IPR036291">
    <property type="entry name" value="NAD(P)-bd_dom_sf"/>
</dbReference>
<reference evidence="4 5" key="1">
    <citation type="submission" date="2017-10" db="EMBL/GenBank/DDBJ databases">
        <title>Sequencing the genomes of 1000 actinobacteria strains.</title>
        <authorList>
            <person name="Klenk H.-P."/>
        </authorList>
    </citation>
    <scope>NUCLEOTIDE SEQUENCE [LARGE SCALE GENOMIC DNA]</scope>
    <source>
        <strain evidence="4 5">DSM 21798</strain>
    </source>
</reference>
<gene>
    <name evidence="4" type="ORF">ATJ78_1008</name>
</gene>
<organism evidence="4 5">
    <name type="scientific">Paramicrobacterium agarici</name>
    <dbReference type="NCBI Taxonomy" id="630514"/>
    <lineage>
        <taxon>Bacteria</taxon>
        <taxon>Bacillati</taxon>
        <taxon>Actinomycetota</taxon>
        <taxon>Actinomycetes</taxon>
        <taxon>Micrococcales</taxon>
        <taxon>Microbacteriaceae</taxon>
        <taxon>Paramicrobacterium</taxon>
    </lineage>
</organism>
<dbReference type="Pfam" id="PF22725">
    <property type="entry name" value="GFO_IDH_MocA_C3"/>
    <property type="match status" value="1"/>
</dbReference>
<evidence type="ECO:0000313" key="5">
    <source>
        <dbReference type="Proteomes" id="UP000221369"/>
    </source>
</evidence>
<dbReference type="Pfam" id="PF01408">
    <property type="entry name" value="GFO_IDH_MocA"/>
    <property type="match status" value="1"/>
</dbReference>
<dbReference type="PANTHER" id="PTHR43377">
    <property type="entry name" value="BILIVERDIN REDUCTASE A"/>
    <property type="match status" value="1"/>
</dbReference>
<dbReference type="InterPro" id="IPR051450">
    <property type="entry name" value="Gfo/Idh/MocA_Oxidoreductases"/>
</dbReference>
<dbReference type="RefSeq" id="WP_098406591.1">
    <property type="nucleotide sequence ID" value="NZ_PDJE01000001.1"/>
</dbReference>
<comment type="caution">
    <text evidence="4">The sequence shown here is derived from an EMBL/GenBank/DDBJ whole genome shotgun (WGS) entry which is preliminary data.</text>
</comment>
<proteinExistence type="predicted"/>
<dbReference type="InterPro" id="IPR000683">
    <property type="entry name" value="Gfo/Idh/MocA-like_OxRdtase_N"/>
</dbReference>